<comment type="cofactor">
    <cofactor evidence="1">
        <name>Zn(2+)</name>
        <dbReference type="ChEBI" id="CHEBI:29105"/>
    </cofactor>
</comment>
<reference evidence="6" key="1">
    <citation type="submission" date="2015-10" db="EMBL/GenBank/DDBJ databases">
        <authorList>
            <person name="Gilbert D.G."/>
        </authorList>
    </citation>
    <scope>NUCLEOTIDE SEQUENCE</scope>
</reference>
<evidence type="ECO:0000256" key="1">
    <source>
        <dbReference type="ARBA" id="ARBA00001947"/>
    </source>
</evidence>
<dbReference type="InterPro" id="IPR001279">
    <property type="entry name" value="Metallo-B-lactamas"/>
</dbReference>
<evidence type="ECO:0000256" key="4">
    <source>
        <dbReference type="ARBA" id="ARBA00022833"/>
    </source>
</evidence>
<evidence type="ECO:0000259" key="5">
    <source>
        <dbReference type="SMART" id="SM00849"/>
    </source>
</evidence>
<evidence type="ECO:0000313" key="6">
    <source>
        <dbReference type="EMBL" id="CUV08147.1"/>
    </source>
</evidence>
<dbReference type="InterPro" id="IPR036866">
    <property type="entry name" value="RibonucZ/Hydroxyglut_hydro"/>
</dbReference>
<proteinExistence type="predicted"/>
<keyword evidence="4" id="KW-0862">Zinc</keyword>
<dbReference type="AlphaFoldDB" id="A0A170QBP8"/>
<dbReference type="PANTHER" id="PTHR46233:SF3">
    <property type="entry name" value="HYDROXYACYLGLUTATHIONE HYDROLASE GLOC"/>
    <property type="match status" value="1"/>
</dbReference>
<dbReference type="Gene3D" id="3.60.15.10">
    <property type="entry name" value="Ribonuclease Z/Hydroxyacylglutathione hydrolase-like"/>
    <property type="match status" value="1"/>
</dbReference>
<dbReference type="Pfam" id="PF00753">
    <property type="entry name" value="Lactamase_B"/>
    <property type="match status" value="1"/>
</dbReference>
<keyword evidence="3" id="KW-0378">Hydrolase</keyword>
<name>A0A170QBP8_9ZZZZ</name>
<dbReference type="SUPFAM" id="SSF56281">
    <property type="entry name" value="Metallo-hydrolase/oxidoreductase"/>
    <property type="match status" value="1"/>
</dbReference>
<accession>A0A170QBP8</accession>
<dbReference type="CDD" id="cd06262">
    <property type="entry name" value="metallo-hydrolase-like_MBL-fold"/>
    <property type="match status" value="1"/>
</dbReference>
<sequence length="215" mass="24537">MSLNVETVVTGPFQENSYIIWYVGSQDAVLIDPGDDEHLIIQKLRNHDLKPIAIINTHAHLDHIGAVHYLKEEYQIPFYLHEKEKFILDTYEVTCRMFDMLPKETPEVNIWLKDKDKVTINNFHFITINTPGHTPGGTCFEIQNHLFVGDTLFRGSVGRTDLPGGDWPTLESSLIYLLNSVNHASIVHSGHGPDTTIENELRQNPFLIPLKNRVN</sequence>
<dbReference type="GO" id="GO:0016787">
    <property type="term" value="F:hydrolase activity"/>
    <property type="evidence" value="ECO:0007669"/>
    <property type="project" value="UniProtKB-KW"/>
</dbReference>
<dbReference type="GO" id="GO:0046872">
    <property type="term" value="F:metal ion binding"/>
    <property type="evidence" value="ECO:0007669"/>
    <property type="project" value="UniProtKB-KW"/>
</dbReference>
<feature type="domain" description="Metallo-beta-lactamase" evidence="5">
    <location>
        <begin position="14"/>
        <end position="191"/>
    </location>
</feature>
<dbReference type="SMART" id="SM00849">
    <property type="entry name" value="Lactamase_B"/>
    <property type="match status" value="1"/>
</dbReference>
<evidence type="ECO:0000256" key="3">
    <source>
        <dbReference type="ARBA" id="ARBA00022801"/>
    </source>
</evidence>
<gene>
    <name evidence="6" type="ORF">MGWOODY_Mmi2243</name>
</gene>
<protein>
    <recommendedName>
        <fullName evidence="5">Metallo-beta-lactamase domain-containing protein</fullName>
    </recommendedName>
</protein>
<evidence type="ECO:0000256" key="2">
    <source>
        <dbReference type="ARBA" id="ARBA00022723"/>
    </source>
</evidence>
<dbReference type="PANTHER" id="PTHR46233">
    <property type="entry name" value="HYDROXYACYLGLUTATHIONE HYDROLASE GLOC"/>
    <property type="match status" value="1"/>
</dbReference>
<organism evidence="6">
    <name type="scientific">hydrothermal vent metagenome</name>
    <dbReference type="NCBI Taxonomy" id="652676"/>
    <lineage>
        <taxon>unclassified sequences</taxon>
        <taxon>metagenomes</taxon>
        <taxon>ecological metagenomes</taxon>
    </lineage>
</organism>
<keyword evidence="2" id="KW-0479">Metal-binding</keyword>
<dbReference type="InterPro" id="IPR051453">
    <property type="entry name" value="MBL_Glyoxalase_II"/>
</dbReference>
<dbReference type="EMBL" id="FAXC01000015">
    <property type="protein sequence ID" value="CUV08147.1"/>
    <property type="molecule type" value="Genomic_DNA"/>
</dbReference>